<gene>
    <name evidence="2" type="ORF">FRUB_05374</name>
</gene>
<sequence length="63" mass="7071">MIALLVAVFPANIHMAVHSDLFPDIDPAFLWARLPIQGVLIAWAYWYTRSDRGKMTDVAASQV</sequence>
<dbReference type="AlphaFoldDB" id="A0A225DVW6"/>
<organism evidence="2 3">
    <name type="scientific">Fimbriiglobus ruber</name>
    <dbReference type="NCBI Taxonomy" id="1908690"/>
    <lineage>
        <taxon>Bacteria</taxon>
        <taxon>Pseudomonadati</taxon>
        <taxon>Planctomycetota</taxon>
        <taxon>Planctomycetia</taxon>
        <taxon>Gemmatales</taxon>
        <taxon>Gemmataceae</taxon>
        <taxon>Fimbriiglobus</taxon>
    </lineage>
</organism>
<dbReference type="RefSeq" id="WP_238602749.1">
    <property type="nucleotide sequence ID" value="NZ_NIDE01000008.1"/>
</dbReference>
<keyword evidence="3" id="KW-1185">Reference proteome</keyword>
<reference evidence="3" key="1">
    <citation type="submission" date="2017-06" db="EMBL/GenBank/DDBJ databases">
        <title>Genome analysis of Fimbriiglobus ruber SP5, the first member of the order Planctomycetales with confirmed chitinolytic capability.</title>
        <authorList>
            <person name="Ravin N.V."/>
            <person name="Rakitin A.L."/>
            <person name="Ivanova A.A."/>
            <person name="Beletsky A.V."/>
            <person name="Kulichevskaya I.S."/>
            <person name="Mardanov A.V."/>
            <person name="Dedysh S.N."/>
        </authorList>
    </citation>
    <scope>NUCLEOTIDE SEQUENCE [LARGE SCALE GENOMIC DNA]</scope>
    <source>
        <strain evidence="3">SP5</strain>
    </source>
</reference>
<dbReference type="Proteomes" id="UP000214646">
    <property type="component" value="Unassembled WGS sequence"/>
</dbReference>
<keyword evidence="1" id="KW-0472">Membrane</keyword>
<protein>
    <submittedName>
        <fullName evidence="2">Uncharacterized protein</fullName>
    </submittedName>
</protein>
<evidence type="ECO:0000313" key="2">
    <source>
        <dbReference type="EMBL" id="OWK40455.1"/>
    </source>
</evidence>
<name>A0A225DVW6_9BACT</name>
<keyword evidence="1" id="KW-1133">Transmembrane helix</keyword>
<proteinExistence type="predicted"/>
<evidence type="ECO:0000313" key="3">
    <source>
        <dbReference type="Proteomes" id="UP000214646"/>
    </source>
</evidence>
<evidence type="ECO:0000256" key="1">
    <source>
        <dbReference type="SAM" id="Phobius"/>
    </source>
</evidence>
<feature type="transmembrane region" description="Helical" evidence="1">
    <location>
        <begin position="29"/>
        <end position="47"/>
    </location>
</feature>
<accession>A0A225DVW6</accession>
<keyword evidence="1" id="KW-0812">Transmembrane</keyword>
<dbReference type="EMBL" id="NIDE01000008">
    <property type="protein sequence ID" value="OWK40455.1"/>
    <property type="molecule type" value="Genomic_DNA"/>
</dbReference>
<dbReference type="PANTHER" id="PTHR36974">
    <property type="entry name" value="MEMBRANE PROTEIN-RELATED"/>
    <property type="match status" value="1"/>
</dbReference>
<dbReference type="PANTHER" id="PTHR36974:SF1">
    <property type="entry name" value="DOXX FAMILY MEMBRANE PROTEIN"/>
    <property type="match status" value="1"/>
</dbReference>
<comment type="caution">
    <text evidence="2">The sequence shown here is derived from an EMBL/GenBank/DDBJ whole genome shotgun (WGS) entry which is preliminary data.</text>
</comment>